<dbReference type="EMBL" id="JAPFFM010000002">
    <property type="protein sequence ID" value="KAJ6772914.1"/>
    <property type="molecule type" value="Genomic_DNA"/>
</dbReference>
<protein>
    <submittedName>
        <fullName evidence="1">Uncharacterized protein</fullName>
    </submittedName>
</protein>
<gene>
    <name evidence="1" type="ORF">OIU74_019015</name>
</gene>
<organism evidence="1 2">
    <name type="scientific">Salix koriyanagi</name>
    <dbReference type="NCBI Taxonomy" id="2511006"/>
    <lineage>
        <taxon>Eukaryota</taxon>
        <taxon>Viridiplantae</taxon>
        <taxon>Streptophyta</taxon>
        <taxon>Embryophyta</taxon>
        <taxon>Tracheophyta</taxon>
        <taxon>Spermatophyta</taxon>
        <taxon>Magnoliopsida</taxon>
        <taxon>eudicotyledons</taxon>
        <taxon>Gunneridae</taxon>
        <taxon>Pentapetalae</taxon>
        <taxon>rosids</taxon>
        <taxon>fabids</taxon>
        <taxon>Malpighiales</taxon>
        <taxon>Salicaceae</taxon>
        <taxon>Saliceae</taxon>
        <taxon>Salix</taxon>
    </lineage>
</organism>
<dbReference type="AlphaFoldDB" id="A0A9Q0WTR4"/>
<reference evidence="1" key="2">
    <citation type="journal article" date="2023" name="Int. J. Mol. Sci.">
        <title>De Novo Assembly and Annotation of 11 Diverse Shrub Willow (Salix) Genomes Reveals Novel Gene Organization in Sex-Linked Regions.</title>
        <authorList>
            <person name="Hyden B."/>
            <person name="Feng K."/>
            <person name="Yates T.B."/>
            <person name="Jawdy S."/>
            <person name="Cereghino C."/>
            <person name="Smart L.B."/>
            <person name="Muchero W."/>
        </authorList>
    </citation>
    <scope>NUCLEOTIDE SEQUENCE</scope>
    <source>
        <tissue evidence="1">Shoot tip</tissue>
    </source>
</reference>
<reference evidence="1" key="1">
    <citation type="submission" date="2022-11" db="EMBL/GenBank/DDBJ databases">
        <authorList>
            <person name="Hyden B.L."/>
            <person name="Feng K."/>
            <person name="Yates T."/>
            <person name="Jawdy S."/>
            <person name="Smart L.B."/>
            <person name="Muchero W."/>
        </authorList>
    </citation>
    <scope>NUCLEOTIDE SEQUENCE</scope>
    <source>
        <tissue evidence="1">Shoot tip</tissue>
    </source>
</reference>
<name>A0A9Q0WTR4_9ROSI</name>
<evidence type="ECO:0000313" key="2">
    <source>
        <dbReference type="Proteomes" id="UP001151752"/>
    </source>
</evidence>
<sequence length="39" mass="4512">MSGKNHLLGLPMLRELFLRRLVLRLSSQTLLSENVLEFS</sequence>
<keyword evidence="2" id="KW-1185">Reference proteome</keyword>
<evidence type="ECO:0000313" key="1">
    <source>
        <dbReference type="EMBL" id="KAJ6772914.1"/>
    </source>
</evidence>
<dbReference type="Proteomes" id="UP001151752">
    <property type="component" value="Chromosome 10"/>
</dbReference>
<accession>A0A9Q0WTR4</accession>
<comment type="caution">
    <text evidence="1">The sequence shown here is derived from an EMBL/GenBank/DDBJ whole genome shotgun (WGS) entry which is preliminary data.</text>
</comment>
<proteinExistence type="predicted"/>